<dbReference type="PROSITE" id="PS00839">
    <property type="entry name" value="SUMT_1"/>
    <property type="match status" value="1"/>
</dbReference>
<dbReference type="SUPFAM" id="SSF53790">
    <property type="entry name" value="Tetrapyrrole methylase"/>
    <property type="match status" value="1"/>
</dbReference>
<dbReference type="FunFam" id="3.40.1010.10:FF:000016">
    <property type="entry name" value="Uroporphyrin-III C-methyltransferase"/>
    <property type="match status" value="1"/>
</dbReference>
<dbReference type="InterPro" id="IPR035996">
    <property type="entry name" value="4pyrrol_Methylase_sf"/>
</dbReference>
<dbReference type="GO" id="GO:0019354">
    <property type="term" value="P:siroheme biosynthetic process"/>
    <property type="evidence" value="ECO:0007669"/>
    <property type="project" value="UniProtKB-UniPathway"/>
</dbReference>
<dbReference type="OrthoDB" id="9815856at2"/>
<dbReference type="PANTHER" id="PTHR45790">
    <property type="entry name" value="SIROHEME SYNTHASE-RELATED"/>
    <property type="match status" value="1"/>
</dbReference>
<evidence type="ECO:0000313" key="10">
    <source>
        <dbReference type="Proteomes" id="UP000037939"/>
    </source>
</evidence>
<dbReference type="NCBIfam" id="TIGR01469">
    <property type="entry name" value="cobA_cysG_Cterm"/>
    <property type="match status" value="1"/>
</dbReference>
<dbReference type="EC" id="2.1.1.107" evidence="2"/>
<dbReference type="Gene3D" id="3.40.1010.10">
    <property type="entry name" value="Cobalt-precorrin-4 Transmethylase, Domain 1"/>
    <property type="match status" value="1"/>
</dbReference>
<evidence type="ECO:0000256" key="5">
    <source>
        <dbReference type="ARBA" id="ARBA00022691"/>
    </source>
</evidence>
<keyword evidence="5" id="KW-0949">S-adenosyl-L-methionine</keyword>
<evidence type="ECO:0000256" key="7">
    <source>
        <dbReference type="ARBA" id="ARBA00025705"/>
    </source>
</evidence>
<dbReference type="PANTHER" id="PTHR45790:SF3">
    <property type="entry name" value="S-ADENOSYL-L-METHIONINE-DEPENDENT UROPORPHYRINOGEN III METHYLTRANSFERASE, CHLOROPLASTIC"/>
    <property type="match status" value="1"/>
</dbReference>
<keyword evidence="10" id="KW-1185">Reference proteome</keyword>
<dbReference type="Pfam" id="PF00590">
    <property type="entry name" value="TP_methylase"/>
    <property type="match status" value="1"/>
</dbReference>
<organism evidence="9 10">
    <name type="scientific">Amantichitinum ursilacus</name>
    <dbReference type="NCBI Taxonomy" id="857265"/>
    <lineage>
        <taxon>Bacteria</taxon>
        <taxon>Pseudomonadati</taxon>
        <taxon>Pseudomonadota</taxon>
        <taxon>Betaproteobacteria</taxon>
        <taxon>Neisseriales</taxon>
        <taxon>Chitinibacteraceae</taxon>
        <taxon>Amantichitinum</taxon>
    </lineage>
</organism>
<dbReference type="GO" id="GO:0032259">
    <property type="term" value="P:methylation"/>
    <property type="evidence" value="ECO:0007669"/>
    <property type="project" value="UniProtKB-KW"/>
</dbReference>
<dbReference type="RefSeq" id="WP_083459263.1">
    <property type="nucleotide sequence ID" value="NZ_LAQT01000028.1"/>
</dbReference>
<name>A0A0N0GM16_9NEIS</name>
<keyword evidence="4 9" id="KW-0808">Transferase</keyword>
<dbReference type="GO" id="GO:0004851">
    <property type="term" value="F:uroporphyrin-III C-methyltransferase activity"/>
    <property type="evidence" value="ECO:0007669"/>
    <property type="project" value="UniProtKB-EC"/>
</dbReference>
<dbReference type="UniPathway" id="UPA00262">
    <property type="reaction ID" value="UER00211"/>
</dbReference>
<evidence type="ECO:0000256" key="2">
    <source>
        <dbReference type="ARBA" id="ARBA00012162"/>
    </source>
</evidence>
<dbReference type="InterPro" id="IPR050161">
    <property type="entry name" value="Siro_Cobalamin_biosynth"/>
</dbReference>
<dbReference type="Proteomes" id="UP000037939">
    <property type="component" value="Unassembled WGS sequence"/>
</dbReference>
<reference evidence="9 10" key="1">
    <citation type="submission" date="2015-07" db="EMBL/GenBank/DDBJ databases">
        <title>Draft genome sequence of the Amantichitinum ursilacus IGB-41, a new chitin-degrading bacterium.</title>
        <authorList>
            <person name="Kirstahler P."/>
            <person name="Guenther M."/>
            <person name="Grumaz C."/>
            <person name="Rupp S."/>
            <person name="Zibek S."/>
            <person name="Sohn K."/>
        </authorList>
    </citation>
    <scope>NUCLEOTIDE SEQUENCE [LARGE SCALE GENOMIC DNA]</scope>
    <source>
        <strain evidence="9 10">IGB-41</strain>
    </source>
</reference>
<comment type="similarity">
    <text evidence="1">Belongs to the precorrin methyltransferase family.</text>
</comment>
<dbReference type="InterPro" id="IPR003043">
    <property type="entry name" value="Uropor_MeTrfase_CS"/>
</dbReference>
<protein>
    <recommendedName>
        <fullName evidence="2">uroporphyrinogen-III C-methyltransferase</fullName>
        <ecNumber evidence="2">2.1.1.107</ecNumber>
    </recommendedName>
</protein>
<evidence type="ECO:0000256" key="4">
    <source>
        <dbReference type="ARBA" id="ARBA00022679"/>
    </source>
</evidence>
<evidence type="ECO:0000259" key="8">
    <source>
        <dbReference type="Pfam" id="PF00590"/>
    </source>
</evidence>
<dbReference type="InterPro" id="IPR014777">
    <property type="entry name" value="4pyrrole_Mease_sub1"/>
</dbReference>
<dbReference type="InterPro" id="IPR006366">
    <property type="entry name" value="CobA/CysG_C"/>
</dbReference>
<dbReference type="CDD" id="cd11642">
    <property type="entry name" value="SUMT"/>
    <property type="match status" value="1"/>
</dbReference>
<dbReference type="InterPro" id="IPR014776">
    <property type="entry name" value="4pyrrole_Mease_sub2"/>
</dbReference>
<gene>
    <name evidence="9" type="primary">sumT_3</name>
    <name evidence="9" type="ORF">WG78_16830</name>
</gene>
<dbReference type="PROSITE" id="PS50890">
    <property type="entry name" value="PUA"/>
    <property type="match status" value="1"/>
</dbReference>
<dbReference type="EMBL" id="LAQT01000028">
    <property type="protein sequence ID" value="KPC50489.1"/>
    <property type="molecule type" value="Genomic_DNA"/>
</dbReference>
<evidence type="ECO:0000313" key="9">
    <source>
        <dbReference type="EMBL" id="KPC50489.1"/>
    </source>
</evidence>
<comment type="pathway">
    <text evidence="7">Porphyrin-containing compound metabolism; siroheme biosynthesis; precorrin-2 from uroporphyrinogen III: step 1/1.</text>
</comment>
<keyword evidence="6" id="KW-0627">Porphyrin biosynthesis</keyword>
<dbReference type="NCBIfam" id="NF004790">
    <property type="entry name" value="PRK06136.1"/>
    <property type="match status" value="1"/>
</dbReference>
<dbReference type="AlphaFoldDB" id="A0A0N0GM16"/>
<comment type="caution">
    <text evidence="9">The sequence shown here is derived from an EMBL/GenBank/DDBJ whole genome shotgun (WGS) entry which is preliminary data.</text>
</comment>
<feature type="domain" description="Tetrapyrrole methylase" evidence="8">
    <location>
        <begin position="5"/>
        <end position="210"/>
    </location>
</feature>
<accession>A0A0N0GM16</accession>
<dbReference type="Gene3D" id="3.30.950.10">
    <property type="entry name" value="Methyltransferase, Cobalt-precorrin-4 Transmethylase, Domain 2"/>
    <property type="match status" value="1"/>
</dbReference>
<evidence type="ECO:0000256" key="3">
    <source>
        <dbReference type="ARBA" id="ARBA00022603"/>
    </source>
</evidence>
<dbReference type="STRING" id="857265.WG78_16830"/>
<sequence length="271" mass="28406">MKHGKVILMGAGPGDLDLLTLKAVKALAGADILLLDDLANPDIVSLAPQARVIRVGKRGGCKSTPQDFIQRLMRRYAWQGLNVLRVKGGEALLFGRAGEEMAWLKTHGIAVEVINGISAGLAAAASLGMSLTHREHCRGVTFVTAHAQDHSEPDWQTLAASGTTLVIYMGMSRIDTLTQALLQHLPASTPSAIVQWASTPQERRLVCRLNGLAQKATAAGFGSPGIILVGDAVGEADADGATSASAENESMTVDAARVDADGLLNGMLRLA</sequence>
<dbReference type="PATRIC" id="fig|857265.3.peg.3450"/>
<proteinExistence type="inferred from homology"/>
<dbReference type="InterPro" id="IPR000878">
    <property type="entry name" value="4pyrrol_Mease"/>
</dbReference>
<evidence type="ECO:0000256" key="1">
    <source>
        <dbReference type="ARBA" id="ARBA00005879"/>
    </source>
</evidence>
<evidence type="ECO:0000256" key="6">
    <source>
        <dbReference type="ARBA" id="ARBA00023244"/>
    </source>
</evidence>
<keyword evidence="3 9" id="KW-0489">Methyltransferase</keyword>